<comment type="subcellular location">
    <subcellularLocation>
        <location evidence="8">Cytoplasm</location>
    </subcellularLocation>
</comment>
<dbReference type="Pfam" id="PF01225">
    <property type="entry name" value="Mur_ligase"/>
    <property type="match status" value="1"/>
</dbReference>
<feature type="domain" description="Mur ligase C-terminal" evidence="10">
    <location>
        <begin position="324"/>
        <end position="452"/>
    </location>
</feature>
<dbReference type="Gene3D" id="3.40.1190.10">
    <property type="entry name" value="Mur-like, catalytic domain"/>
    <property type="match status" value="1"/>
</dbReference>
<organism evidence="12 13">
    <name type="scientific">Cohnella kolymensis</name>
    <dbReference type="NCBI Taxonomy" id="1590652"/>
    <lineage>
        <taxon>Bacteria</taxon>
        <taxon>Bacillati</taxon>
        <taxon>Bacillota</taxon>
        <taxon>Bacilli</taxon>
        <taxon>Bacillales</taxon>
        <taxon>Paenibacillaceae</taxon>
        <taxon>Cohnella</taxon>
    </lineage>
</organism>
<dbReference type="RefSeq" id="WP_041068083.1">
    <property type="nucleotide sequence ID" value="NZ_JXAL01000034.1"/>
</dbReference>
<dbReference type="Pfam" id="PF02875">
    <property type="entry name" value="Mur_ligase_C"/>
    <property type="match status" value="1"/>
</dbReference>
<dbReference type="SUPFAM" id="SSF63418">
    <property type="entry name" value="MurE/MurF N-terminal domain"/>
    <property type="match status" value="1"/>
</dbReference>
<dbReference type="InterPro" id="IPR013221">
    <property type="entry name" value="Mur_ligase_cen"/>
</dbReference>
<evidence type="ECO:0000313" key="13">
    <source>
        <dbReference type="Proteomes" id="UP000054526"/>
    </source>
</evidence>
<evidence type="ECO:0008006" key="14">
    <source>
        <dbReference type="Google" id="ProtNLM"/>
    </source>
</evidence>
<dbReference type="InterPro" id="IPR036615">
    <property type="entry name" value="Mur_ligase_C_dom_sf"/>
</dbReference>
<evidence type="ECO:0000256" key="8">
    <source>
        <dbReference type="RuleBase" id="RU004135"/>
    </source>
</evidence>
<dbReference type="NCBIfam" id="NF001126">
    <property type="entry name" value="PRK00139.1-4"/>
    <property type="match status" value="1"/>
</dbReference>
<evidence type="ECO:0000259" key="11">
    <source>
        <dbReference type="Pfam" id="PF08245"/>
    </source>
</evidence>
<evidence type="ECO:0000259" key="10">
    <source>
        <dbReference type="Pfam" id="PF02875"/>
    </source>
</evidence>
<feature type="domain" description="Mur ligase N-terminal catalytic" evidence="9">
    <location>
        <begin position="20"/>
        <end position="88"/>
    </location>
</feature>
<keyword evidence="4 8" id="KW-0133">Cell shape</keyword>
<feature type="domain" description="Mur ligase central" evidence="11">
    <location>
        <begin position="103"/>
        <end position="301"/>
    </location>
</feature>
<dbReference type="Pfam" id="PF08245">
    <property type="entry name" value="Mur_ligase_M"/>
    <property type="match status" value="1"/>
</dbReference>
<keyword evidence="5 8" id="KW-0573">Peptidoglycan synthesis</keyword>
<keyword evidence="13" id="KW-1185">Reference proteome</keyword>
<protein>
    <recommendedName>
        <fullName evidence="14">UDP-MurNAc-tripeptide synthetase</fullName>
    </recommendedName>
</protein>
<evidence type="ECO:0000256" key="3">
    <source>
        <dbReference type="ARBA" id="ARBA00022618"/>
    </source>
</evidence>
<evidence type="ECO:0000256" key="7">
    <source>
        <dbReference type="ARBA" id="ARBA00023316"/>
    </source>
</evidence>
<reference evidence="12 13" key="1">
    <citation type="submission" date="2014-12" db="EMBL/GenBank/DDBJ databases">
        <title>Draft genome sequence of Cohnella kolymensis strain B-2846.</title>
        <authorList>
            <person name="Karlyshev A.V."/>
            <person name="Kudryashova E.B."/>
        </authorList>
    </citation>
    <scope>NUCLEOTIDE SEQUENCE [LARGE SCALE GENOMIC DNA]</scope>
    <source>
        <strain evidence="12 13">VKM B-2846</strain>
    </source>
</reference>
<evidence type="ECO:0000256" key="4">
    <source>
        <dbReference type="ARBA" id="ARBA00022960"/>
    </source>
</evidence>
<dbReference type="InterPro" id="IPR036565">
    <property type="entry name" value="Mur-like_cat_sf"/>
</dbReference>
<comment type="similarity">
    <text evidence="2">Belongs to the MurCDEF family. MurE subfamily.</text>
</comment>
<proteinExistence type="inferred from homology"/>
<comment type="caution">
    <text evidence="12">The sequence shown here is derived from an EMBL/GenBank/DDBJ whole genome shotgun (WGS) entry which is preliminary data.</text>
</comment>
<dbReference type="InterPro" id="IPR000713">
    <property type="entry name" value="Mur_ligase_N"/>
</dbReference>
<evidence type="ECO:0000256" key="5">
    <source>
        <dbReference type="ARBA" id="ARBA00022984"/>
    </source>
</evidence>
<keyword evidence="6 8" id="KW-0131">Cell cycle</keyword>
<sequence>MDPNSSTKSIMLDGARLQLSGVQFDSRKIKKGDLFVAVPGMEADGHDYIREAIKAGAACVAGERNLTDLPVPYYRVPNARAALAQIAGQLYDHPSTRHTMIGITGTNGKTTTAHILQHIAEQAGLTCSLIGTVSNRINGIEMPSSQTTPDALQLQQWLNESRDQAVIMEVSSHGIDQDRVGSIDYDYALFTNLTHDHLDYHKTMDRYFQTKARLFDQIKQPGEAIISSRCQWGNRLIEKLQGQNRNVRTFGQTDRDHLQILRVLQEADLQFEVQDGDTRYEIKMPLPGMYNAWNAAAAWLTARRMGIEPAVIQEALRGFPGVPGRFEVYPHPRGAKFVVDYAHTPDGFQQFLRTLHLHKPKRIIHIFGFRGRGDPSKRRLMLEISAAWSDLIILTLDNLQGVPAESMTAELQELAKQLGRHLAVVIEDRTKAIQYAWNRVSQGDYVAITGKGREPYEKPFALPCRTDQHTIEYLSF</sequence>
<accession>A0ABR4ZZU3</accession>
<dbReference type="InterPro" id="IPR004101">
    <property type="entry name" value="Mur_ligase_C"/>
</dbReference>
<dbReference type="InterPro" id="IPR035911">
    <property type="entry name" value="MurE/MurF_N"/>
</dbReference>
<dbReference type="Gene3D" id="3.90.190.20">
    <property type="entry name" value="Mur ligase, C-terminal domain"/>
    <property type="match status" value="1"/>
</dbReference>
<dbReference type="PANTHER" id="PTHR23135">
    <property type="entry name" value="MUR LIGASE FAMILY MEMBER"/>
    <property type="match status" value="1"/>
</dbReference>
<gene>
    <name evidence="12" type="ORF">SD71_21295</name>
</gene>
<keyword evidence="7 8" id="KW-0961">Cell wall biogenesis/degradation</keyword>
<keyword evidence="3 8" id="KW-0132">Cell division</keyword>
<evidence type="ECO:0000256" key="1">
    <source>
        <dbReference type="ARBA" id="ARBA00004752"/>
    </source>
</evidence>
<evidence type="ECO:0000313" key="12">
    <source>
        <dbReference type="EMBL" id="KIL34265.1"/>
    </source>
</evidence>
<name>A0ABR4ZZU3_9BACL</name>
<evidence type="ECO:0000256" key="2">
    <source>
        <dbReference type="ARBA" id="ARBA00005898"/>
    </source>
</evidence>
<comment type="pathway">
    <text evidence="1 8">Cell wall biogenesis; peptidoglycan biosynthesis.</text>
</comment>
<dbReference type="EMBL" id="JXAL01000034">
    <property type="protein sequence ID" value="KIL34265.1"/>
    <property type="molecule type" value="Genomic_DNA"/>
</dbReference>
<evidence type="ECO:0000259" key="9">
    <source>
        <dbReference type="Pfam" id="PF01225"/>
    </source>
</evidence>
<dbReference type="PANTHER" id="PTHR23135:SF4">
    <property type="entry name" value="UDP-N-ACETYLMURAMOYL-L-ALANYL-D-GLUTAMATE--2,6-DIAMINOPIMELATE LIGASE MURE HOMOLOG, CHLOROPLASTIC"/>
    <property type="match status" value="1"/>
</dbReference>
<dbReference type="InterPro" id="IPR005761">
    <property type="entry name" value="UDP-N-AcMur-Glu-dNH2Pim_ligase"/>
</dbReference>
<dbReference type="Gene3D" id="3.40.1390.10">
    <property type="entry name" value="MurE/MurF, N-terminal domain"/>
    <property type="match status" value="1"/>
</dbReference>
<dbReference type="Proteomes" id="UP000054526">
    <property type="component" value="Unassembled WGS sequence"/>
</dbReference>
<dbReference type="SUPFAM" id="SSF53623">
    <property type="entry name" value="MurD-like peptide ligases, catalytic domain"/>
    <property type="match status" value="1"/>
</dbReference>
<evidence type="ECO:0000256" key="6">
    <source>
        <dbReference type="ARBA" id="ARBA00023306"/>
    </source>
</evidence>
<dbReference type="NCBIfam" id="TIGR01085">
    <property type="entry name" value="murE"/>
    <property type="match status" value="1"/>
</dbReference>
<dbReference type="SUPFAM" id="SSF53244">
    <property type="entry name" value="MurD-like peptide ligases, peptide-binding domain"/>
    <property type="match status" value="1"/>
</dbReference>